<dbReference type="Pfam" id="PF14341">
    <property type="entry name" value="PilX_N"/>
    <property type="match status" value="1"/>
</dbReference>
<evidence type="ECO:0000259" key="2">
    <source>
        <dbReference type="Pfam" id="PF14341"/>
    </source>
</evidence>
<sequence length="202" mass="21502">MKPSSARHQGGAVLLVALVMLLLLTLLAITSMRETTLQNRVGGNVSEQKRAYNAAESALREAERRLSVLRGTAAFASASAGFDSCKTSATTLAATTANLCILSEEHDLDTQAKVQSWAKTALQTLTELPADTSLGYQGFDGQSRYRLAPRWVVTVIAASSSPSLAAAYKGSGSYYYRVTAVARSGGARFPVILQSIVKLEVQ</sequence>
<dbReference type="RefSeq" id="WP_309759419.1">
    <property type="nucleotide sequence ID" value="NZ_JAVJAF010000001.1"/>
</dbReference>
<reference evidence="3" key="1">
    <citation type="submission" date="2023-08" db="EMBL/GenBank/DDBJ databases">
        <title>Functional and genomic diversity of the sorghum phyllosphere microbiome.</title>
        <authorList>
            <person name="Shade A."/>
        </authorList>
    </citation>
    <scope>NUCLEOTIDE SEQUENCE</scope>
    <source>
        <strain evidence="3">SORGH_AS_0201</strain>
    </source>
</reference>
<feature type="coiled-coil region" evidence="1">
    <location>
        <begin position="45"/>
        <end position="72"/>
    </location>
</feature>
<gene>
    <name evidence="3" type="ORF">QE440_002869</name>
</gene>
<name>A0AAJ2BIY7_9PSED</name>
<protein>
    <submittedName>
        <fullName evidence="3">Type IV pilus assembly protein PilX</fullName>
    </submittedName>
</protein>
<dbReference type="Proteomes" id="UP001268036">
    <property type="component" value="Unassembled WGS sequence"/>
</dbReference>
<evidence type="ECO:0000313" key="3">
    <source>
        <dbReference type="EMBL" id="MDR6235128.1"/>
    </source>
</evidence>
<comment type="caution">
    <text evidence="3">The sequence shown here is derived from an EMBL/GenBank/DDBJ whole genome shotgun (WGS) entry which is preliminary data.</text>
</comment>
<accession>A0AAJ2BIY7</accession>
<feature type="domain" description="Type 4 fimbrial biogenesis protein PilX N-terminal" evidence="2">
    <location>
        <begin position="10"/>
        <end position="60"/>
    </location>
</feature>
<evidence type="ECO:0000313" key="4">
    <source>
        <dbReference type="Proteomes" id="UP001268036"/>
    </source>
</evidence>
<keyword evidence="1" id="KW-0175">Coiled coil</keyword>
<organism evidence="3 4">
    <name type="scientific">Pseudomonas oryzihabitans</name>
    <dbReference type="NCBI Taxonomy" id="47885"/>
    <lineage>
        <taxon>Bacteria</taxon>
        <taxon>Pseudomonadati</taxon>
        <taxon>Pseudomonadota</taxon>
        <taxon>Gammaproteobacteria</taxon>
        <taxon>Pseudomonadales</taxon>
        <taxon>Pseudomonadaceae</taxon>
        <taxon>Pseudomonas</taxon>
    </lineage>
</organism>
<evidence type="ECO:0000256" key="1">
    <source>
        <dbReference type="SAM" id="Coils"/>
    </source>
</evidence>
<dbReference type="EMBL" id="JAVJAF010000001">
    <property type="protein sequence ID" value="MDR6235128.1"/>
    <property type="molecule type" value="Genomic_DNA"/>
</dbReference>
<dbReference type="AlphaFoldDB" id="A0AAJ2BIY7"/>
<proteinExistence type="predicted"/>
<dbReference type="InterPro" id="IPR025746">
    <property type="entry name" value="PilX_N_dom"/>
</dbReference>